<gene>
    <name evidence="3" type="ORF">Asppvi_003016</name>
</gene>
<dbReference type="AlphaFoldDB" id="A0A9P3EQF4"/>
<sequence length="97" mass="10387">MKLSSALIIGFLPLALAKSILVTYPQDTPDSVIKDAQKSIVQGGGTITHEYQFIKGFSAEAPDAAIQSLSTQSTKYKPIIEGDQVVSINDDKDCNSN</sequence>
<dbReference type="Proteomes" id="UP001043456">
    <property type="component" value="Unassembled WGS sequence"/>
</dbReference>
<name>A0A9P3EQF4_9EURO</name>
<feature type="chain" id="PRO_5040121669" description="Inhibitor I9 domain-containing protein" evidence="2">
    <location>
        <begin position="18"/>
        <end position="97"/>
    </location>
</feature>
<evidence type="ECO:0008006" key="5">
    <source>
        <dbReference type="Google" id="ProtNLM"/>
    </source>
</evidence>
<dbReference type="PANTHER" id="PTHR28288">
    <property type="entry name" value="PROTEASE B INHIBITOR 2"/>
    <property type="match status" value="1"/>
</dbReference>
<dbReference type="EMBL" id="BHVY01000002">
    <property type="protein sequence ID" value="GIJ84176.1"/>
    <property type="molecule type" value="Genomic_DNA"/>
</dbReference>
<proteinExistence type="inferred from homology"/>
<dbReference type="PANTHER" id="PTHR28288:SF1">
    <property type="entry name" value="INHIBITOR I9 DOMAIN-CONTAINING PROTEIN"/>
    <property type="match status" value="1"/>
</dbReference>
<comment type="caution">
    <text evidence="3">The sequence shown here is derived from an EMBL/GenBank/DDBJ whole genome shotgun (WGS) entry which is preliminary data.</text>
</comment>
<dbReference type="InterPro" id="IPR037045">
    <property type="entry name" value="S8pro/Inhibitor_I9_sf"/>
</dbReference>
<dbReference type="RefSeq" id="XP_043154923.1">
    <property type="nucleotide sequence ID" value="XM_043298988.1"/>
</dbReference>
<feature type="signal peptide" evidence="2">
    <location>
        <begin position="1"/>
        <end position="17"/>
    </location>
</feature>
<evidence type="ECO:0000256" key="2">
    <source>
        <dbReference type="SAM" id="SignalP"/>
    </source>
</evidence>
<evidence type="ECO:0000313" key="3">
    <source>
        <dbReference type="EMBL" id="GIJ84176.1"/>
    </source>
</evidence>
<dbReference type="Gene3D" id="3.30.70.80">
    <property type="entry name" value="Peptidase S8 propeptide/proteinase inhibitor I9"/>
    <property type="match status" value="1"/>
</dbReference>
<comment type="similarity">
    <text evidence="1">Belongs to the protease inhibitor I9 family.</text>
</comment>
<accession>A0A9P3EQF4</accession>
<dbReference type="GO" id="GO:0004866">
    <property type="term" value="F:endopeptidase inhibitor activity"/>
    <property type="evidence" value="ECO:0007669"/>
    <property type="project" value="TreeGrafter"/>
</dbReference>
<evidence type="ECO:0000313" key="4">
    <source>
        <dbReference type="Proteomes" id="UP001043456"/>
    </source>
</evidence>
<dbReference type="OrthoDB" id="3888684at2759"/>
<dbReference type="InterPro" id="IPR052471">
    <property type="entry name" value="PBI_I9"/>
</dbReference>
<dbReference type="GeneID" id="67001628"/>
<dbReference type="FunFam" id="3.30.70.80:FF:000005">
    <property type="entry name" value="Proteinase inhibitor I2B"/>
    <property type="match status" value="1"/>
</dbReference>
<evidence type="ECO:0000256" key="1">
    <source>
        <dbReference type="ARBA" id="ARBA00038069"/>
    </source>
</evidence>
<dbReference type="SUPFAM" id="SSF54897">
    <property type="entry name" value="Protease propeptides/inhibitors"/>
    <property type="match status" value="1"/>
</dbReference>
<dbReference type="GO" id="GO:0042144">
    <property type="term" value="P:vacuole fusion, non-autophagic"/>
    <property type="evidence" value="ECO:0007669"/>
    <property type="project" value="TreeGrafter"/>
</dbReference>
<protein>
    <recommendedName>
        <fullName evidence="5">Inhibitor I9 domain-containing protein</fullName>
    </recommendedName>
</protein>
<organism evidence="3 4">
    <name type="scientific">Aspergillus pseudoviridinutans</name>
    <dbReference type="NCBI Taxonomy" id="1517512"/>
    <lineage>
        <taxon>Eukaryota</taxon>
        <taxon>Fungi</taxon>
        <taxon>Dikarya</taxon>
        <taxon>Ascomycota</taxon>
        <taxon>Pezizomycotina</taxon>
        <taxon>Eurotiomycetes</taxon>
        <taxon>Eurotiomycetidae</taxon>
        <taxon>Eurotiales</taxon>
        <taxon>Aspergillaceae</taxon>
        <taxon>Aspergillus</taxon>
        <taxon>Aspergillus subgen. Fumigati</taxon>
    </lineage>
</organism>
<keyword evidence="4" id="KW-1185">Reference proteome</keyword>
<keyword evidence="2" id="KW-0732">Signal</keyword>
<reference evidence="3 4" key="1">
    <citation type="submission" date="2018-10" db="EMBL/GenBank/DDBJ databases">
        <title>Pan-genome distribution and transcriptional activeness of fungal secondary metabolism genes in Aspergillus section Fumigati.</title>
        <authorList>
            <person name="Takahashi H."/>
            <person name="Umemura M."/>
            <person name="Ninomiya A."/>
            <person name="Kusuya Y."/>
            <person name="Urayama S."/>
            <person name="Shimizu M."/>
            <person name="Watanabe A."/>
            <person name="Kamei K."/>
            <person name="Yaguchi T."/>
            <person name="Hagiwara D."/>
        </authorList>
    </citation>
    <scope>NUCLEOTIDE SEQUENCE [LARGE SCALE GENOMIC DNA]</scope>
    <source>
        <strain evidence="3 4">IFM 55266</strain>
    </source>
</reference>